<dbReference type="SUPFAM" id="SSF51126">
    <property type="entry name" value="Pectin lyase-like"/>
    <property type="match status" value="2"/>
</dbReference>
<gene>
    <name evidence="5" type="ORF">TSACC_23104</name>
</gene>
<feature type="domain" description="Ice-binding protein C-terminal" evidence="4">
    <location>
        <begin position="582"/>
        <end position="604"/>
    </location>
</feature>
<keyword evidence="2" id="KW-1133">Transmembrane helix</keyword>
<evidence type="ECO:0000256" key="2">
    <source>
        <dbReference type="SAM" id="Phobius"/>
    </source>
</evidence>
<dbReference type="Pfam" id="PF12951">
    <property type="entry name" value="PATR"/>
    <property type="match status" value="4"/>
</dbReference>
<dbReference type="InParanoid" id="A0A146GBX7"/>
<keyword evidence="2" id="KW-0472">Membrane</keyword>
<evidence type="ECO:0000313" key="5">
    <source>
        <dbReference type="EMBL" id="GAT34672.1"/>
    </source>
</evidence>
<dbReference type="InterPro" id="IPR013425">
    <property type="entry name" value="Autotrns_rpt"/>
</dbReference>
<keyword evidence="6" id="KW-1185">Reference proteome</keyword>
<dbReference type="NCBIfam" id="TIGR02601">
    <property type="entry name" value="autotrns_rpt"/>
    <property type="match status" value="2"/>
</dbReference>
<dbReference type="Pfam" id="PF07589">
    <property type="entry name" value="PEP-CTERM"/>
    <property type="match status" value="1"/>
</dbReference>
<dbReference type="InterPro" id="IPR011050">
    <property type="entry name" value="Pectin_lyase_fold/virulence"/>
</dbReference>
<keyword evidence="1 3" id="KW-0732">Signal</keyword>
<organism evidence="5 6">
    <name type="scientific">Terrimicrobium sacchariphilum</name>
    <dbReference type="NCBI Taxonomy" id="690879"/>
    <lineage>
        <taxon>Bacteria</taxon>
        <taxon>Pseudomonadati</taxon>
        <taxon>Verrucomicrobiota</taxon>
        <taxon>Terrimicrobiia</taxon>
        <taxon>Terrimicrobiales</taxon>
        <taxon>Terrimicrobiaceae</taxon>
        <taxon>Terrimicrobium</taxon>
    </lineage>
</organism>
<proteinExistence type="predicted"/>
<dbReference type="STRING" id="690879.TSACC_23104"/>
<feature type="chain" id="PRO_5007524719" evidence="3">
    <location>
        <begin position="31"/>
        <end position="607"/>
    </location>
</feature>
<comment type="caution">
    <text evidence="5">The sequence shown here is derived from an EMBL/GenBank/DDBJ whole genome shotgun (WGS) entry which is preliminary data.</text>
</comment>
<evidence type="ECO:0000259" key="4">
    <source>
        <dbReference type="Pfam" id="PF07589"/>
    </source>
</evidence>
<keyword evidence="2" id="KW-0812">Transmembrane</keyword>
<evidence type="ECO:0000256" key="1">
    <source>
        <dbReference type="ARBA" id="ARBA00022729"/>
    </source>
</evidence>
<evidence type="ECO:0000256" key="3">
    <source>
        <dbReference type="SAM" id="SignalP"/>
    </source>
</evidence>
<feature type="transmembrane region" description="Helical" evidence="2">
    <location>
        <begin position="585"/>
        <end position="601"/>
    </location>
</feature>
<dbReference type="FunCoup" id="A0A146GBX7">
    <property type="interactions" value="3"/>
</dbReference>
<name>A0A146GBX7_TERSA</name>
<dbReference type="RefSeq" id="WP_169809678.1">
    <property type="nucleotide sequence ID" value="NZ_BDCO01000002.1"/>
</dbReference>
<accession>A0A146GBX7</accession>
<dbReference type="Proteomes" id="UP000076023">
    <property type="component" value="Unassembled WGS sequence"/>
</dbReference>
<feature type="signal peptide" evidence="3">
    <location>
        <begin position="1"/>
        <end position="30"/>
    </location>
</feature>
<protein>
    <submittedName>
        <fullName evidence="5">PEP-CTERM protein-sorting domain-containing protein</fullName>
    </submittedName>
</protein>
<dbReference type="AlphaFoldDB" id="A0A146GBX7"/>
<dbReference type="EMBL" id="BDCO01000002">
    <property type="protein sequence ID" value="GAT34672.1"/>
    <property type="molecule type" value="Genomic_DNA"/>
</dbReference>
<sequence length="607" mass="60091">MTIPFSALSRGIAALSLIGSLAVGSSQALATDGTWILNGNGNWNTQDGNPWQGGTVASGTGASAYFNTIDITANRTVTLTEDITVGNLYFGDTALSPTAYNTWTVNRLASQVLTLQTSAGTPTITVDNSSATILAPVAGNQGLAKAGSGTVTLSGNNTFTGTVTVGAGAMTLAGTNVFSNAVVNAGALTLSGANSSLGSVVVNAGTLTLSGANSSLSSVTVNGGTLDVWTTNAIGNNNISLVAASSTLNAANTATSVITINGNITGSGKISKTSGVSTLVLNGNNTFTGGTTIGAGTVALGTGLNNGLGTGTLTMNGGSALLSTDNNSRTINNTLAFGSGNFGFRFGATEGDTTGKGNLTFAGTGTVSVGGARTWTVNNNTRVTFKNAWSGNSGWDVTKAGTGTLVFDGNITGSNGVGIIVNAGTMLINGSKSSTSNVTVNSGGTLGGNSPSMAGVFTVFAGGAIAPGDGGIGTLTATNLSWNGETSGAFAQMKFDLSNVGGQGSSATSDRLALGSGILTKQSGSVFAFDFLGSGAAGNTYTLMTFGSSSGFSVSDFSYTNLTNGLTGTFGLNAGSLTFSVVPEPTTFALLGAGLMVTFFARRRRRD</sequence>
<dbReference type="InterPro" id="IPR013424">
    <property type="entry name" value="Ice-binding_C"/>
</dbReference>
<reference evidence="6" key="1">
    <citation type="journal article" date="2017" name="Genome Announc.">
        <title>Draft Genome Sequence of Terrimicrobium sacchariphilum NM-5T, a Facultative Anaerobic Soil Bacterium of the Class Spartobacteria.</title>
        <authorList>
            <person name="Qiu Y.L."/>
            <person name="Tourlousse D.M."/>
            <person name="Matsuura N."/>
            <person name="Ohashi A."/>
            <person name="Sekiguchi Y."/>
        </authorList>
    </citation>
    <scope>NUCLEOTIDE SEQUENCE [LARGE SCALE GENOMIC DNA]</scope>
    <source>
        <strain evidence="6">NM-5</strain>
    </source>
</reference>
<dbReference type="NCBIfam" id="TIGR02595">
    <property type="entry name" value="PEP_CTERM"/>
    <property type="match status" value="1"/>
</dbReference>
<evidence type="ECO:0000313" key="6">
    <source>
        <dbReference type="Proteomes" id="UP000076023"/>
    </source>
</evidence>